<organism evidence="9 10">
    <name type="scientific">Nocardia salmonicida</name>
    <dbReference type="NCBI Taxonomy" id="53431"/>
    <lineage>
        <taxon>Bacteria</taxon>
        <taxon>Bacillati</taxon>
        <taxon>Actinomycetota</taxon>
        <taxon>Actinomycetes</taxon>
        <taxon>Mycobacteriales</taxon>
        <taxon>Nocardiaceae</taxon>
        <taxon>Nocardia</taxon>
    </lineage>
</organism>
<dbReference type="EMBL" id="CP109527">
    <property type="protein sequence ID" value="WTY36247.1"/>
    <property type="molecule type" value="Genomic_DNA"/>
</dbReference>
<keyword evidence="5 8" id="KW-1133">Transmembrane helix</keyword>
<sequence length="263" mass="28069">MSDRPGQQPPGSSPDPHNQQPSGEQPSGSPPSGDQPPGYEPSGQQPYGQQPYGQQPYGQQPYEQQPYGQQPYGQQPYGQQPYEQQPYGQQPYGQQPYGQQPYGQPQGWNQQGGPPYQQGGYPQGGYPPPKKRKVWPWVLGGVLLVFLVGLGSCIAIVATTVNEVDNEINRAVNVTYQVDGTGQASSITYSGRNMDIAQDTDAALPWTKEVSIDGIFKTVTLTASADADGGDVTCRILVGDEVLAEQTASGPYASVSCTGDAGS</sequence>
<name>A0ABZ1N8D6_9NOCA</name>
<keyword evidence="6 8" id="KW-0472">Membrane</keyword>
<protein>
    <submittedName>
        <fullName evidence="9">MmpS family transport accessory protein</fullName>
    </submittedName>
</protein>
<evidence type="ECO:0000256" key="5">
    <source>
        <dbReference type="ARBA" id="ARBA00022989"/>
    </source>
</evidence>
<dbReference type="InterPro" id="IPR008693">
    <property type="entry name" value="MmpS"/>
</dbReference>
<comment type="subcellular location">
    <subcellularLocation>
        <location evidence="1">Cell membrane</location>
    </subcellularLocation>
</comment>
<evidence type="ECO:0000256" key="2">
    <source>
        <dbReference type="ARBA" id="ARBA00007531"/>
    </source>
</evidence>
<evidence type="ECO:0000256" key="8">
    <source>
        <dbReference type="SAM" id="Phobius"/>
    </source>
</evidence>
<evidence type="ECO:0000256" key="1">
    <source>
        <dbReference type="ARBA" id="ARBA00004236"/>
    </source>
</evidence>
<reference evidence="9 10" key="1">
    <citation type="submission" date="2022-10" db="EMBL/GenBank/DDBJ databases">
        <title>The complete genomes of actinobacterial strains from the NBC collection.</title>
        <authorList>
            <person name="Joergensen T.S."/>
            <person name="Alvarez Arevalo M."/>
            <person name="Sterndorff E.B."/>
            <person name="Faurdal D."/>
            <person name="Vuksanovic O."/>
            <person name="Mourched A.-S."/>
            <person name="Charusanti P."/>
            <person name="Shaw S."/>
            <person name="Blin K."/>
            <person name="Weber T."/>
        </authorList>
    </citation>
    <scope>NUCLEOTIDE SEQUENCE [LARGE SCALE GENOMIC DNA]</scope>
    <source>
        <strain evidence="9 10">NBC_01413</strain>
    </source>
</reference>
<feature type="compositionally biased region" description="Low complexity" evidence="7">
    <location>
        <begin position="14"/>
        <end position="120"/>
    </location>
</feature>
<evidence type="ECO:0000256" key="4">
    <source>
        <dbReference type="ARBA" id="ARBA00022692"/>
    </source>
</evidence>
<accession>A0ABZ1N8D6</accession>
<evidence type="ECO:0000256" key="7">
    <source>
        <dbReference type="SAM" id="MobiDB-lite"/>
    </source>
</evidence>
<keyword evidence="3" id="KW-1003">Cell membrane</keyword>
<evidence type="ECO:0000256" key="3">
    <source>
        <dbReference type="ARBA" id="ARBA00022475"/>
    </source>
</evidence>
<keyword evidence="10" id="KW-1185">Reference proteome</keyword>
<evidence type="ECO:0000256" key="6">
    <source>
        <dbReference type="ARBA" id="ARBA00023136"/>
    </source>
</evidence>
<feature type="transmembrane region" description="Helical" evidence="8">
    <location>
        <begin position="134"/>
        <end position="158"/>
    </location>
</feature>
<evidence type="ECO:0000313" key="9">
    <source>
        <dbReference type="EMBL" id="WTY36247.1"/>
    </source>
</evidence>
<gene>
    <name evidence="9" type="ORF">OG308_34305</name>
</gene>
<keyword evidence="4 8" id="KW-0812">Transmembrane</keyword>
<dbReference type="RefSeq" id="WP_405148437.1">
    <property type="nucleotide sequence ID" value="NZ_CP109527.1"/>
</dbReference>
<dbReference type="Pfam" id="PF05423">
    <property type="entry name" value="Mycobact_memb"/>
    <property type="match status" value="1"/>
</dbReference>
<evidence type="ECO:0000313" key="10">
    <source>
        <dbReference type="Proteomes" id="UP001621418"/>
    </source>
</evidence>
<comment type="similarity">
    <text evidence="2">Belongs to the MmpS family.</text>
</comment>
<dbReference type="Proteomes" id="UP001621418">
    <property type="component" value="Chromosome"/>
</dbReference>
<proteinExistence type="inferred from homology"/>
<dbReference type="InterPro" id="IPR038468">
    <property type="entry name" value="MmpS_C"/>
</dbReference>
<dbReference type="Gene3D" id="2.60.40.2880">
    <property type="entry name" value="MmpS1-5, C-terminal soluble domain"/>
    <property type="match status" value="1"/>
</dbReference>
<feature type="region of interest" description="Disordered" evidence="7">
    <location>
        <begin position="1"/>
        <end position="127"/>
    </location>
</feature>